<feature type="region of interest" description="Disordered" evidence="6">
    <location>
        <begin position="163"/>
        <end position="192"/>
    </location>
</feature>
<evidence type="ECO:0000256" key="6">
    <source>
        <dbReference type="SAM" id="MobiDB-lite"/>
    </source>
</evidence>
<dbReference type="GO" id="GO:0005634">
    <property type="term" value="C:nucleus"/>
    <property type="evidence" value="ECO:0007669"/>
    <property type="project" value="UniProtKB-SubCell"/>
</dbReference>
<dbReference type="GO" id="GO:0000981">
    <property type="term" value="F:DNA-binding transcription factor activity, RNA polymerase II-specific"/>
    <property type="evidence" value="ECO:0007669"/>
    <property type="project" value="TreeGrafter"/>
</dbReference>
<dbReference type="OrthoDB" id="1921534at2759"/>
<keyword evidence="5" id="KW-0539">Nucleus</keyword>
<evidence type="ECO:0000313" key="8">
    <source>
        <dbReference type="EMBL" id="EXB69092.1"/>
    </source>
</evidence>
<organism evidence="8 9">
    <name type="scientific">Morus notabilis</name>
    <dbReference type="NCBI Taxonomy" id="981085"/>
    <lineage>
        <taxon>Eukaryota</taxon>
        <taxon>Viridiplantae</taxon>
        <taxon>Streptophyta</taxon>
        <taxon>Embryophyta</taxon>
        <taxon>Tracheophyta</taxon>
        <taxon>Spermatophyta</taxon>
        <taxon>Magnoliopsida</taxon>
        <taxon>eudicotyledons</taxon>
        <taxon>Gunneridae</taxon>
        <taxon>Pentapetalae</taxon>
        <taxon>rosids</taxon>
        <taxon>fabids</taxon>
        <taxon>Rosales</taxon>
        <taxon>Moraceae</taxon>
        <taxon>Moreae</taxon>
        <taxon>Morus</taxon>
    </lineage>
</organism>
<evidence type="ECO:0000256" key="1">
    <source>
        <dbReference type="ARBA" id="ARBA00004123"/>
    </source>
</evidence>
<dbReference type="GO" id="GO:0046983">
    <property type="term" value="F:protein dimerization activity"/>
    <property type="evidence" value="ECO:0007669"/>
    <property type="project" value="InterPro"/>
</dbReference>
<name>W9RFG9_9ROSA</name>
<dbReference type="PANTHER" id="PTHR16223:SF49">
    <property type="entry name" value="TRANSCRIPTION FACTOR BHLH52-RELATED"/>
    <property type="match status" value="1"/>
</dbReference>
<proteinExistence type="predicted"/>
<dbReference type="EMBL" id="KE344582">
    <property type="protein sequence ID" value="EXB69092.1"/>
    <property type="molecule type" value="Genomic_DNA"/>
</dbReference>
<feature type="compositionally biased region" description="Low complexity" evidence="6">
    <location>
        <begin position="170"/>
        <end position="186"/>
    </location>
</feature>
<dbReference type="AlphaFoldDB" id="W9RFG9"/>
<dbReference type="SMART" id="SM00353">
    <property type="entry name" value="HLH"/>
    <property type="match status" value="1"/>
</dbReference>
<accession>W9RFG9</accession>
<sequence>MTSIFYLHGSKLCYNLGSSSLQSLISPESYINFPQTQTELDSSFFFDFDDDNNLSLSNTSIDSLFDTNVKDCSTAFLPNFYSTAEHSLVSLSPKKPYVNSQDEEARHPKRQKITTSENHCRFTYASELSNAAFVPNPSWRDVNIFPSSQALVFNACGNQEMKSDMKRGNSSSGSTSTTAVSAQSIAARERRRKITEKTQELGKLIPGGNKMKTAEMFQAAYKYVKFLQAQLAVLLLIRSIREQREQSLVHIKELQVLASPIIQEKLYSDEKCLVPKEFVQALANNHEIQSKSFFEDIEHLLQING</sequence>
<dbReference type="InterPro" id="IPR045843">
    <property type="entry name" value="IND-like"/>
</dbReference>
<keyword evidence="2" id="KW-0805">Transcription regulation</keyword>
<dbReference type="PANTHER" id="PTHR16223">
    <property type="entry name" value="TRANSCRIPTION FACTOR BHLH83-RELATED"/>
    <property type="match status" value="1"/>
</dbReference>
<evidence type="ECO:0000256" key="2">
    <source>
        <dbReference type="ARBA" id="ARBA00023015"/>
    </source>
</evidence>
<dbReference type="InterPro" id="IPR036638">
    <property type="entry name" value="HLH_DNA-bd_sf"/>
</dbReference>
<evidence type="ECO:0000259" key="7">
    <source>
        <dbReference type="PROSITE" id="PS50888"/>
    </source>
</evidence>
<dbReference type="SUPFAM" id="SSF47459">
    <property type="entry name" value="HLH, helix-loop-helix DNA-binding domain"/>
    <property type="match status" value="1"/>
</dbReference>
<dbReference type="GO" id="GO:0000978">
    <property type="term" value="F:RNA polymerase II cis-regulatory region sequence-specific DNA binding"/>
    <property type="evidence" value="ECO:0007669"/>
    <property type="project" value="TreeGrafter"/>
</dbReference>
<feature type="domain" description="BHLH" evidence="7">
    <location>
        <begin position="178"/>
        <end position="227"/>
    </location>
</feature>
<dbReference type="Gene3D" id="4.10.280.10">
    <property type="entry name" value="Helix-loop-helix DNA-binding domain"/>
    <property type="match status" value="1"/>
</dbReference>
<dbReference type="STRING" id="981085.W9RFG9"/>
<dbReference type="eggNOG" id="ENOG502S03F">
    <property type="taxonomic scope" value="Eukaryota"/>
</dbReference>
<dbReference type="InterPro" id="IPR011598">
    <property type="entry name" value="bHLH_dom"/>
</dbReference>
<evidence type="ECO:0000256" key="5">
    <source>
        <dbReference type="ARBA" id="ARBA00023242"/>
    </source>
</evidence>
<evidence type="ECO:0000256" key="4">
    <source>
        <dbReference type="ARBA" id="ARBA00023163"/>
    </source>
</evidence>
<gene>
    <name evidence="8" type="ORF">L484_017370</name>
</gene>
<dbReference type="PROSITE" id="PS50888">
    <property type="entry name" value="BHLH"/>
    <property type="match status" value="1"/>
</dbReference>
<comment type="subcellular location">
    <subcellularLocation>
        <location evidence="1">Nucleus</location>
    </subcellularLocation>
</comment>
<evidence type="ECO:0000313" key="9">
    <source>
        <dbReference type="Proteomes" id="UP000030645"/>
    </source>
</evidence>
<reference evidence="9" key="1">
    <citation type="submission" date="2013-01" db="EMBL/GenBank/DDBJ databases">
        <title>Draft Genome Sequence of a Mulberry Tree, Morus notabilis C.K. Schneid.</title>
        <authorList>
            <person name="He N."/>
            <person name="Zhao S."/>
        </authorList>
    </citation>
    <scope>NUCLEOTIDE SEQUENCE</scope>
</reference>
<keyword evidence="4" id="KW-0804">Transcription</keyword>
<keyword evidence="9" id="KW-1185">Reference proteome</keyword>
<keyword evidence="3" id="KW-0238">DNA-binding</keyword>
<evidence type="ECO:0000256" key="3">
    <source>
        <dbReference type="ARBA" id="ARBA00023125"/>
    </source>
</evidence>
<dbReference type="KEGG" id="mnt:21400373"/>
<dbReference type="Proteomes" id="UP000030645">
    <property type="component" value="Unassembled WGS sequence"/>
</dbReference>
<protein>
    <recommendedName>
        <fullName evidence="7">BHLH domain-containing protein</fullName>
    </recommendedName>
</protein>